<feature type="transmembrane region" description="Helical" evidence="1">
    <location>
        <begin position="143"/>
        <end position="163"/>
    </location>
</feature>
<keyword evidence="1" id="KW-0812">Transmembrane</keyword>
<feature type="transmembrane region" description="Helical" evidence="1">
    <location>
        <begin position="303"/>
        <end position="324"/>
    </location>
</feature>
<evidence type="ECO:0000313" key="2">
    <source>
        <dbReference type="Proteomes" id="UP000050741"/>
    </source>
</evidence>
<keyword evidence="1" id="KW-1133">Transmembrane helix</keyword>
<evidence type="ECO:0000256" key="1">
    <source>
        <dbReference type="SAM" id="Phobius"/>
    </source>
</evidence>
<dbReference type="Proteomes" id="UP000050741">
    <property type="component" value="Unassembled WGS sequence"/>
</dbReference>
<feature type="transmembrane region" description="Helical" evidence="1">
    <location>
        <begin position="60"/>
        <end position="85"/>
    </location>
</feature>
<dbReference type="WBParaSite" id="GPLIN_000243000">
    <property type="protein sequence ID" value="GPLIN_000243000"/>
    <property type="gene ID" value="GPLIN_000243000"/>
</dbReference>
<reference evidence="3" key="2">
    <citation type="submission" date="2016-06" db="UniProtKB">
        <authorList>
            <consortium name="WormBaseParasite"/>
        </authorList>
    </citation>
    <scope>IDENTIFICATION</scope>
</reference>
<proteinExistence type="predicted"/>
<organism evidence="2 3">
    <name type="scientific">Globodera pallida</name>
    <name type="common">Potato cyst nematode worm</name>
    <name type="synonym">Heterodera pallida</name>
    <dbReference type="NCBI Taxonomy" id="36090"/>
    <lineage>
        <taxon>Eukaryota</taxon>
        <taxon>Metazoa</taxon>
        <taxon>Ecdysozoa</taxon>
        <taxon>Nematoda</taxon>
        <taxon>Chromadorea</taxon>
        <taxon>Rhabditida</taxon>
        <taxon>Tylenchina</taxon>
        <taxon>Tylenchomorpha</taxon>
        <taxon>Tylenchoidea</taxon>
        <taxon>Heteroderidae</taxon>
        <taxon>Heteroderinae</taxon>
        <taxon>Globodera</taxon>
    </lineage>
</organism>
<evidence type="ECO:0000313" key="3">
    <source>
        <dbReference type="WBParaSite" id="GPLIN_000243000"/>
    </source>
</evidence>
<feature type="transmembrane region" description="Helical" evidence="1">
    <location>
        <begin position="17"/>
        <end position="40"/>
    </location>
</feature>
<name>A0A183BP94_GLOPA</name>
<sequence>MLVINVALFVRTEFSSLIYYDIITILLMWLSILCMVVFLYRMHHTNLVTDLSKPRVIPHATFICALALTICVTAGYFYVFVYKLALYGCDRAVEAREYKQMTLDSVLRVTIAVYALISFVYIIQRAHIGSKKTTFDCLTRNTINFVFCVIWLRFMLLKALFTIEEFCRDQIHTESVIKDFCPPYIKNGFQCKTTLLEKEQMIWYRLHYGLLKAAIVTCASELIPVLLVGHWIACGRAEVIVKKLTMKMDVKKNAIQNFKNLPIIKKLSSGLKGSFKCVLQTQTESNSQCSILTSSRVKYTLKVLAIVLSLLSSVLWLLCFFNYIKGIDESVPVFYKRNSIDF</sequence>
<protein>
    <submittedName>
        <fullName evidence="3">G_PROTEIN_RECEP_F1_2 domain-containing protein</fullName>
    </submittedName>
</protein>
<dbReference type="AlphaFoldDB" id="A0A183BP94"/>
<feature type="transmembrane region" description="Helical" evidence="1">
    <location>
        <begin position="210"/>
        <end position="233"/>
    </location>
</feature>
<keyword evidence="2" id="KW-1185">Reference proteome</keyword>
<feature type="transmembrane region" description="Helical" evidence="1">
    <location>
        <begin position="105"/>
        <end position="123"/>
    </location>
</feature>
<reference evidence="2" key="1">
    <citation type="submission" date="2014-05" db="EMBL/GenBank/DDBJ databases">
        <title>The genome and life-stage specific transcriptomes of Globodera pallida elucidate key aspects of plant parasitism by a cyst nematode.</title>
        <authorList>
            <person name="Cotton J.A."/>
            <person name="Lilley C.J."/>
            <person name="Jones L.M."/>
            <person name="Kikuchi T."/>
            <person name="Reid A.J."/>
            <person name="Thorpe P."/>
            <person name="Tsai I.J."/>
            <person name="Beasley H."/>
            <person name="Blok V."/>
            <person name="Cock P.J.A."/>
            <person name="Van den Akker S.E."/>
            <person name="Holroyd N."/>
            <person name="Hunt M."/>
            <person name="Mantelin S."/>
            <person name="Naghra H."/>
            <person name="Pain A."/>
            <person name="Palomares-Rius J.E."/>
            <person name="Zarowiecki M."/>
            <person name="Berriman M."/>
            <person name="Jones J.T."/>
            <person name="Urwin P.E."/>
        </authorList>
    </citation>
    <scope>NUCLEOTIDE SEQUENCE [LARGE SCALE GENOMIC DNA]</scope>
    <source>
        <strain evidence="2">Lindley</strain>
    </source>
</reference>
<accession>A0A183BP94</accession>
<keyword evidence="1" id="KW-0472">Membrane</keyword>